<dbReference type="Pfam" id="PF25826">
    <property type="entry name" value="DUF7952"/>
    <property type="match status" value="1"/>
</dbReference>
<dbReference type="AlphaFoldDB" id="A0AAV3RMM5"/>
<evidence type="ECO:0000313" key="8">
    <source>
        <dbReference type="EMBL" id="GAA0182796.1"/>
    </source>
</evidence>
<evidence type="ECO:0000256" key="2">
    <source>
        <dbReference type="ARBA" id="ARBA00023015"/>
    </source>
</evidence>
<dbReference type="PANTHER" id="PTHR13859:SF11">
    <property type="entry name" value="GRUNGE, ISOFORM J"/>
    <property type="match status" value="1"/>
</dbReference>
<dbReference type="InterPro" id="IPR057712">
    <property type="entry name" value="DUF7952"/>
</dbReference>
<keyword evidence="4" id="KW-0539">Nucleus</keyword>
<dbReference type="PANTHER" id="PTHR13859">
    <property type="entry name" value="ATROPHIN-RELATED"/>
    <property type="match status" value="1"/>
</dbReference>
<keyword evidence="3" id="KW-0804">Transcription</keyword>
<evidence type="ECO:0000259" key="7">
    <source>
        <dbReference type="Pfam" id="PF25826"/>
    </source>
</evidence>
<evidence type="ECO:0000256" key="3">
    <source>
        <dbReference type="ARBA" id="ARBA00023163"/>
    </source>
</evidence>
<comment type="subcellular location">
    <subcellularLocation>
        <location evidence="1">Nucleus</location>
    </subcellularLocation>
</comment>
<feature type="region of interest" description="Disordered" evidence="5">
    <location>
        <begin position="596"/>
        <end position="618"/>
    </location>
</feature>
<dbReference type="Pfam" id="PF24662">
    <property type="entry name" value="DUF7650"/>
    <property type="match status" value="1"/>
</dbReference>
<sequence>MVLQAAICQMNVEEMSNELRGGFTSALIQDIDDMFGYPDVSPRVGHEYQAEIPSLTNSVGLVSQSDDSRSFGVGLPIPIMWVSKQSGMEEATNFQVTVTNKYESVETASSEKGYVNSKHEDVECEAEALVLGANGCKHSSGLSDIQESNCFPLPGSQVELWDITDQSLFLLGLYIFRKNLAQVKRFVATKTMGDVLSYYYGTFYRSSNYQKWSEGRKSNSKRWIHGIKIFMGWRLQELVLRLSCYLPEERQKLLIEGSRMVGEDKMTIEEYIFTLKDWVGSDVLVEAIAIGKGKRDLTGTGMEPLKATHSVRTRPDIPVGKDFSSLSSVEILEVLTGDSRLSKARSSDLFFEAVWPRLLAKGWQSSQPRDAFSKLSVIYLPPDIKEFSQGLIRGDEYFDSISDILKEVASNPQLLELGEGAVQVKEDPAEDMLISPQEKEVEILSNDHHHSYLQKPHVRRCDSMKFMVVDTSLASEGEETKVRELRSLPIGCININKPRSSLRERNYSTNVAECVTEAKSHIEQAYSGTILSVDELPIDSAQLIGMFGKPEGLRNIISDEQSRVVGQPSNIVTSFPQQLNLISCSQRDFRHGNGNISTEESLTGGIESSKELSSSSSASIHVKVPKTNHHGVSDESSYPRIEIDLNIPHSSLGSEYDDETITSEMQNNVNLSADRKSHMSDISKDISDIRKDPNASDILNCDDRVGQQPVENGRRQSTRNRPSARALEAIAYGFFDTKKKRKTLSTDNSNSRRRVQAKSTDHPILTNVLGDLV</sequence>
<accession>A0AAV3RMM5</accession>
<evidence type="ECO:0000256" key="1">
    <source>
        <dbReference type="ARBA" id="ARBA00004123"/>
    </source>
</evidence>
<proteinExistence type="predicted"/>
<dbReference type="InterPro" id="IPR056067">
    <property type="entry name" value="DUF7650"/>
</dbReference>
<dbReference type="EMBL" id="BAABME010010890">
    <property type="protein sequence ID" value="GAA0182796.1"/>
    <property type="molecule type" value="Genomic_DNA"/>
</dbReference>
<protein>
    <recommendedName>
        <fullName evidence="10">SANT domain-containing protein</fullName>
    </recommendedName>
</protein>
<evidence type="ECO:0000256" key="5">
    <source>
        <dbReference type="SAM" id="MobiDB-lite"/>
    </source>
</evidence>
<evidence type="ECO:0000256" key="4">
    <source>
        <dbReference type="ARBA" id="ARBA00023242"/>
    </source>
</evidence>
<dbReference type="GO" id="GO:0003714">
    <property type="term" value="F:transcription corepressor activity"/>
    <property type="evidence" value="ECO:0007669"/>
    <property type="project" value="TreeGrafter"/>
</dbReference>
<reference evidence="8 9" key="1">
    <citation type="submission" date="2024-01" db="EMBL/GenBank/DDBJ databases">
        <title>The complete chloroplast genome sequence of Lithospermum erythrorhizon: insights into the phylogenetic relationship among Boraginaceae species and the maternal lineages of purple gromwells.</title>
        <authorList>
            <person name="Okada T."/>
            <person name="Watanabe K."/>
        </authorList>
    </citation>
    <scope>NUCLEOTIDE SEQUENCE [LARGE SCALE GENOMIC DNA]</scope>
</reference>
<dbReference type="SUPFAM" id="SSF46689">
    <property type="entry name" value="Homeodomain-like"/>
    <property type="match status" value="1"/>
</dbReference>
<name>A0AAV3RMM5_LITER</name>
<dbReference type="Proteomes" id="UP001454036">
    <property type="component" value="Unassembled WGS sequence"/>
</dbReference>
<keyword evidence="2" id="KW-0805">Transcription regulation</keyword>
<feature type="region of interest" description="Disordered" evidence="5">
    <location>
        <begin position="741"/>
        <end position="761"/>
    </location>
</feature>
<evidence type="ECO:0000313" key="9">
    <source>
        <dbReference type="Proteomes" id="UP001454036"/>
    </source>
</evidence>
<evidence type="ECO:0008006" key="10">
    <source>
        <dbReference type="Google" id="ProtNLM"/>
    </source>
</evidence>
<keyword evidence="9" id="KW-1185">Reference proteome</keyword>
<evidence type="ECO:0000259" key="6">
    <source>
        <dbReference type="Pfam" id="PF24662"/>
    </source>
</evidence>
<comment type="caution">
    <text evidence="8">The sequence shown here is derived from an EMBL/GenBank/DDBJ whole genome shotgun (WGS) entry which is preliminary data.</text>
</comment>
<feature type="domain" description="DUF7952" evidence="7">
    <location>
        <begin position="161"/>
        <end position="291"/>
    </location>
</feature>
<dbReference type="InterPro" id="IPR009057">
    <property type="entry name" value="Homeodomain-like_sf"/>
</dbReference>
<organism evidence="8 9">
    <name type="scientific">Lithospermum erythrorhizon</name>
    <name type="common">Purple gromwell</name>
    <name type="synonym">Lithospermum officinale var. erythrorhizon</name>
    <dbReference type="NCBI Taxonomy" id="34254"/>
    <lineage>
        <taxon>Eukaryota</taxon>
        <taxon>Viridiplantae</taxon>
        <taxon>Streptophyta</taxon>
        <taxon>Embryophyta</taxon>
        <taxon>Tracheophyta</taxon>
        <taxon>Spermatophyta</taxon>
        <taxon>Magnoliopsida</taxon>
        <taxon>eudicotyledons</taxon>
        <taxon>Gunneridae</taxon>
        <taxon>Pentapetalae</taxon>
        <taxon>asterids</taxon>
        <taxon>lamiids</taxon>
        <taxon>Boraginales</taxon>
        <taxon>Boraginaceae</taxon>
        <taxon>Boraginoideae</taxon>
        <taxon>Lithospermeae</taxon>
        <taxon>Lithospermum</taxon>
    </lineage>
</organism>
<gene>
    <name evidence="8" type="ORF">LIER_30431</name>
</gene>
<dbReference type="GO" id="GO:0005634">
    <property type="term" value="C:nucleus"/>
    <property type="evidence" value="ECO:0007669"/>
    <property type="project" value="UniProtKB-SubCell"/>
</dbReference>
<feature type="domain" description="DUF7650" evidence="6">
    <location>
        <begin position="329"/>
        <end position="412"/>
    </location>
</feature>